<evidence type="ECO:0000256" key="5">
    <source>
        <dbReference type="SAM" id="SignalP"/>
    </source>
</evidence>
<evidence type="ECO:0000256" key="3">
    <source>
        <dbReference type="RuleBase" id="RU000411"/>
    </source>
</evidence>
<dbReference type="GO" id="GO:0004867">
    <property type="term" value="F:serine-type endopeptidase inhibitor activity"/>
    <property type="evidence" value="ECO:0007669"/>
    <property type="project" value="UniProtKB-KW"/>
</dbReference>
<dbReference type="InterPro" id="IPR000477">
    <property type="entry name" value="RT_dom"/>
</dbReference>
<dbReference type="InterPro" id="IPR042178">
    <property type="entry name" value="Serpin_sf_1"/>
</dbReference>
<sequence length="879" mass="99554">MRDHTLGNLLILLGMISLLTTAQDPHGSVDISNLDPVLFVSRGLKKFALDLLAESSIQGGPNLNLVVSPYSVWALLVLIMEGAGGETANQIRAAINIKQNTKMQRQGYLMLEDKLRWLVIAFADDLIIVVEGNSRRSLEERSNRVLDGLVRWCKSVKLKMALAKTTFMLFKGKMVRNPSTKVEGKNLRRSQTVRYLGVTLDENRNFTAHIEEVMGRAQRVMNKIISTGRRRFHLPMRIIKTYRHAILHSIVVYAACVWAHRLNNVVPARAVRSIQRNVLLRLTGAYRTVATDALNVALGVWPLYILVKKRAIGYWKRKNNWDKVRILTSPEVETSEDIVFALLREWQRHWESSETGRRAYQLFPNVVERIDNAHLEPSPGLVQFITGKGPYLESLRNMGLVKTDRCECGEVGTPEHVVLERARTLEIRRPNQQEVQGDSDEVSYRDSDEEGDNDEDNERYEDRSTGSGTETDAGEMPGSGKYEALWDWHTSQLMNPEVYWDSPVISEGSSFQPINGKDEGKERGRMGESCDCRFLFLERRRLGLGLVRALGVKMELGGCSAALFYHRGNGYSRSVISYLDTSSIELHSVNALFTDLNRPIDPNFRNIAMSNYHCNVIPVNFGNPVASAESVNKWVSRATHQHISELVLPDDLINPELLLANAIFFRGQWKIPFNKNVTFLDKFYNEEGVELGKVQMMFHNGPFLHGFLDDIDAHFLELPYEGDQFCMLLVLPREKAPLLPVLKKLKSLPLDEVYMKLKKEYEEFMEDGVNVFLPRLSVTSDFVLNGVLQQLGIVDVFEETLANLSGISSRKLYLSKLIHKAQIQITEEGTIASAATAASFSDRTFPTQFIANRPFAYFIIQKELKIVLFAGKVAFPNTA</sequence>
<evidence type="ECO:0000256" key="4">
    <source>
        <dbReference type="SAM" id="MobiDB-lite"/>
    </source>
</evidence>
<keyword evidence="2" id="KW-0722">Serine protease inhibitor</keyword>
<dbReference type="GO" id="GO:0005615">
    <property type="term" value="C:extracellular space"/>
    <property type="evidence" value="ECO:0007669"/>
    <property type="project" value="InterPro"/>
</dbReference>
<feature type="compositionally biased region" description="Acidic residues" evidence="4">
    <location>
        <begin position="437"/>
        <end position="459"/>
    </location>
</feature>
<dbReference type="AlphaFoldDB" id="A0A7R9D2K2"/>
<organism evidence="7">
    <name type="scientific">Timema poppense</name>
    <name type="common">Walking stick</name>
    <dbReference type="NCBI Taxonomy" id="170557"/>
    <lineage>
        <taxon>Eukaryota</taxon>
        <taxon>Metazoa</taxon>
        <taxon>Ecdysozoa</taxon>
        <taxon>Arthropoda</taxon>
        <taxon>Hexapoda</taxon>
        <taxon>Insecta</taxon>
        <taxon>Pterygota</taxon>
        <taxon>Neoptera</taxon>
        <taxon>Polyneoptera</taxon>
        <taxon>Phasmatodea</taxon>
        <taxon>Timematodea</taxon>
        <taxon>Timematoidea</taxon>
        <taxon>Timematidae</taxon>
        <taxon>Timema</taxon>
    </lineage>
</organism>
<evidence type="ECO:0000256" key="2">
    <source>
        <dbReference type="ARBA" id="ARBA00022900"/>
    </source>
</evidence>
<dbReference type="PANTHER" id="PTHR11461">
    <property type="entry name" value="SERINE PROTEASE INHIBITOR, SERPIN"/>
    <property type="match status" value="1"/>
</dbReference>
<dbReference type="InterPro" id="IPR000215">
    <property type="entry name" value="Serpin_fam"/>
</dbReference>
<dbReference type="Pfam" id="PF00078">
    <property type="entry name" value="RVT_1"/>
    <property type="match status" value="1"/>
</dbReference>
<dbReference type="InterPro" id="IPR036186">
    <property type="entry name" value="Serpin_sf"/>
</dbReference>
<feature type="signal peptide" evidence="5">
    <location>
        <begin position="1"/>
        <end position="22"/>
    </location>
</feature>
<name>A0A7R9D2K2_TIMPO</name>
<feature type="chain" id="PRO_5030521238" description="Serpin domain-containing protein" evidence="5">
    <location>
        <begin position="23"/>
        <end position="879"/>
    </location>
</feature>
<dbReference type="SMART" id="SM00093">
    <property type="entry name" value="SERPIN"/>
    <property type="match status" value="1"/>
</dbReference>
<feature type="region of interest" description="Disordered" evidence="4">
    <location>
        <begin position="428"/>
        <end position="481"/>
    </location>
</feature>
<protein>
    <recommendedName>
        <fullName evidence="6">Serpin domain-containing protein</fullName>
    </recommendedName>
</protein>
<dbReference type="Pfam" id="PF00079">
    <property type="entry name" value="Serpin"/>
    <property type="match status" value="2"/>
</dbReference>
<dbReference type="EMBL" id="OD002752">
    <property type="protein sequence ID" value="CAD7406054.1"/>
    <property type="molecule type" value="Genomic_DNA"/>
</dbReference>
<comment type="similarity">
    <text evidence="3">Belongs to the serpin family.</text>
</comment>
<accession>A0A7R9D2K2</accession>
<proteinExistence type="inferred from homology"/>
<keyword evidence="1" id="KW-0646">Protease inhibitor</keyword>
<dbReference type="SUPFAM" id="SSF56574">
    <property type="entry name" value="Serpins"/>
    <property type="match status" value="1"/>
</dbReference>
<dbReference type="InterPro" id="IPR023796">
    <property type="entry name" value="Serpin_dom"/>
</dbReference>
<gene>
    <name evidence="7" type="ORF">TPSB3V08_LOCUS5259</name>
</gene>
<reference evidence="7" key="1">
    <citation type="submission" date="2020-11" db="EMBL/GenBank/DDBJ databases">
        <authorList>
            <person name="Tran Van P."/>
        </authorList>
    </citation>
    <scope>NUCLEOTIDE SEQUENCE</scope>
</reference>
<evidence type="ECO:0000259" key="6">
    <source>
        <dbReference type="SMART" id="SM00093"/>
    </source>
</evidence>
<evidence type="ECO:0000313" key="7">
    <source>
        <dbReference type="EMBL" id="CAD7406054.1"/>
    </source>
</evidence>
<evidence type="ECO:0000256" key="1">
    <source>
        <dbReference type="ARBA" id="ARBA00022690"/>
    </source>
</evidence>
<dbReference type="InterPro" id="IPR042185">
    <property type="entry name" value="Serpin_sf_2"/>
</dbReference>
<dbReference type="Gene3D" id="3.30.497.10">
    <property type="entry name" value="Antithrombin, subunit I, domain 2"/>
    <property type="match status" value="2"/>
</dbReference>
<dbReference type="Gene3D" id="2.30.39.10">
    <property type="entry name" value="Alpha-1-antitrypsin, domain 1"/>
    <property type="match status" value="1"/>
</dbReference>
<feature type="domain" description="Serpin" evidence="6">
    <location>
        <begin position="544"/>
        <end position="876"/>
    </location>
</feature>
<dbReference type="PANTHER" id="PTHR11461:SF367">
    <property type="entry name" value="GH21475P-RELATED"/>
    <property type="match status" value="1"/>
</dbReference>
<keyword evidence="5" id="KW-0732">Signal</keyword>